<dbReference type="Gene3D" id="3.40.190.10">
    <property type="entry name" value="Periplasmic binding protein-like II"/>
    <property type="match status" value="1"/>
</dbReference>
<organism evidence="3 4">
    <name type="scientific">Vandammella animalimorsus</name>
    <dbReference type="NCBI Taxonomy" id="2029117"/>
    <lineage>
        <taxon>Bacteria</taxon>
        <taxon>Pseudomonadati</taxon>
        <taxon>Pseudomonadota</taxon>
        <taxon>Betaproteobacteria</taxon>
        <taxon>Burkholderiales</taxon>
        <taxon>Comamonadaceae</taxon>
        <taxon>Vandammella</taxon>
    </lineage>
</organism>
<accession>A0A2A2ABM3</accession>
<dbReference type="CDD" id="cd07012">
    <property type="entry name" value="PBP2_Bug_TTT"/>
    <property type="match status" value="1"/>
</dbReference>
<evidence type="ECO:0000313" key="4">
    <source>
        <dbReference type="Proteomes" id="UP000217999"/>
    </source>
</evidence>
<comment type="caution">
    <text evidence="3">The sequence shown here is derived from an EMBL/GenBank/DDBJ whole genome shotgun (WGS) entry which is preliminary data.</text>
</comment>
<name>A0A2A2ABM3_9BURK</name>
<gene>
    <name evidence="3" type="ORF">CK620_01535</name>
</gene>
<dbReference type="EMBL" id="NSJF01000001">
    <property type="protein sequence ID" value="PAT35950.1"/>
    <property type="molecule type" value="Genomic_DNA"/>
</dbReference>
<dbReference type="AlphaFoldDB" id="A0A2A2ABM3"/>
<dbReference type="SUPFAM" id="SSF53850">
    <property type="entry name" value="Periplasmic binding protein-like II"/>
    <property type="match status" value="1"/>
</dbReference>
<evidence type="ECO:0000256" key="1">
    <source>
        <dbReference type="ARBA" id="ARBA00006987"/>
    </source>
</evidence>
<dbReference type="Gene3D" id="3.40.190.150">
    <property type="entry name" value="Bordetella uptake gene, domain 1"/>
    <property type="match status" value="1"/>
</dbReference>
<dbReference type="InterPro" id="IPR042100">
    <property type="entry name" value="Bug_dom1"/>
</dbReference>
<dbReference type="PANTHER" id="PTHR42928:SF5">
    <property type="entry name" value="BLR1237 PROTEIN"/>
    <property type="match status" value="1"/>
</dbReference>
<comment type="similarity">
    <text evidence="1">Belongs to the UPF0065 (bug) family.</text>
</comment>
<feature type="chain" id="PRO_5013240019" evidence="2">
    <location>
        <begin position="22"/>
        <end position="326"/>
    </location>
</feature>
<dbReference type="InterPro" id="IPR005064">
    <property type="entry name" value="BUG"/>
</dbReference>
<keyword evidence="2" id="KW-0732">Signal</keyword>
<feature type="signal peptide" evidence="2">
    <location>
        <begin position="1"/>
        <end position="21"/>
    </location>
</feature>
<sequence length="326" mass="34390">MPLFHKLLSLPLCFAALSCWAQAPAGHGQHPPSAQITGPAAELVVPWPPGGGTDSVARAFAQLATPFAQQPPAVVNRPGASGAIGFQYALTPSPNNKLAMVSAEILLLPLQGIGQVQLGQFEPIAQLTNDPLAITVRADAPWQSIEEWLASAQSTPGLTISTAGVGTTHHMAVTSLAQATGAQLINVPYQGTAPAVMGVLSGEVHATIAAYAELAHFVEAGKLRTLAVLAKERLPAIAQVPTLRERGHDLQWSVWRGLALPKGSAPELVQAWQDVAHRIATSPQFASTLKGLSITPAYLDRKAFSARLQAEEQAYRALLPHLKQSQ</sequence>
<dbReference type="PANTHER" id="PTHR42928">
    <property type="entry name" value="TRICARBOXYLATE-BINDING PROTEIN"/>
    <property type="match status" value="1"/>
</dbReference>
<dbReference type="RefSeq" id="WP_095548804.1">
    <property type="nucleotide sequence ID" value="NZ_NSJF01000001.1"/>
</dbReference>
<dbReference type="PIRSF" id="PIRSF017082">
    <property type="entry name" value="YflP"/>
    <property type="match status" value="1"/>
</dbReference>
<proteinExistence type="inferred from homology"/>
<reference evidence="3 4" key="1">
    <citation type="submission" date="2017-08" db="EMBL/GenBank/DDBJ databases">
        <title>WGS of Clinical strains of the CDC Group NO-1 linked to zoonotic infections in humans.</title>
        <authorList>
            <person name="Bernier A.-M."/>
            <person name="Bernard K."/>
        </authorList>
    </citation>
    <scope>NUCLEOTIDE SEQUENCE [LARGE SCALE GENOMIC DNA]</scope>
    <source>
        <strain evidence="3 4">NML03-0146</strain>
    </source>
</reference>
<dbReference type="Proteomes" id="UP000217999">
    <property type="component" value="Unassembled WGS sequence"/>
</dbReference>
<evidence type="ECO:0000313" key="3">
    <source>
        <dbReference type="EMBL" id="PAT35950.1"/>
    </source>
</evidence>
<evidence type="ECO:0000256" key="2">
    <source>
        <dbReference type="SAM" id="SignalP"/>
    </source>
</evidence>
<dbReference type="PROSITE" id="PS51257">
    <property type="entry name" value="PROKAR_LIPOPROTEIN"/>
    <property type="match status" value="1"/>
</dbReference>
<dbReference type="Pfam" id="PF03401">
    <property type="entry name" value="TctC"/>
    <property type="match status" value="1"/>
</dbReference>
<protein>
    <submittedName>
        <fullName evidence="3">ABC transporter substrate-binding protein</fullName>
    </submittedName>
</protein>